<feature type="binding site" evidence="4">
    <location>
        <position position="342"/>
    </location>
    <ligand>
        <name>pyridoxal 5'-phosphate</name>
        <dbReference type="ChEBI" id="CHEBI:597326"/>
    </ligand>
</feature>
<evidence type="ECO:0000256" key="4">
    <source>
        <dbReference type="HAMAP-Rule" id="MF_03017"/>
    </source>
</evidence>
<dbReference type="Pfam" id="PF22580">
    <property type="entry name" value="KYNU_C"/>
    <property type="match status" value="1"/>
</dbReference>
<dbReference type="HAMAP" id="MF_01970">
    <property type="entry name" value="Kynureninase"/>
    <property type="match status" value="1"/>
</dbReference>
<feature type="binding site" evidence="4">
    <location>
        <position position="130"/>
    </location>
    <ligand>
        <name>pyridoxal 5'-phosphate</name>
        <dbReference type="ChEBI" id="CHEBI:597326"/>
    </ligand>
</feature>
<comment type="catalytic activity">
    <reaction evidence="5">
        <text>3-hydroxy-L-kynurenine + H2O = 3-hydroxyanthranilate + L-alanine + H(+)</text>
        <dbReference type="Rhea" id="RHEA:25143"/>
        <dbReference type="ChEBI" id="CHEBI:15377"/>
        <dbReference type="ChEBI" id="CHEBI:15378"/>
        <dbReference type="ChEBI" id="CHEBI:36559"/>
        <dbReference type="ChEBI" id="CHEBI:57972"/>
        <dbReference type="ChEBI" id="CHEBI:58125"/>
        <dbReference type="EC" id="3.7.1.3"/>
    </reaction>
</comment>
<comment type="pathway">
    <text evidence="4 5">Amino-acid degradation; L-kynurenine degradation; L-alanine and anthranilate from L-kynurenine: step 1/1.</text>
</comment>
<comment type="pathway">
    <text evidence="4 5">Cofactor biosynthesis; NAD(+) biosynthesis; quinolinate from L-kynurenine: step 2/3.</text>
</comment>
<dbReference type="InterPro" id="IPR010111">
    <property type="entry name" value="Kynureninase"/>
</dbReference>
<dbReference type="Pfam" id="PF00266">
    <property type="entry name" value="Aminotran_5"/>
    <property type="match status" value="1"/>
</dbReference>
<evidence type="ECO:0000313" key="7">
    <source>
        <dbReference type="EMBL" id="CAK3912472.1"/>
    </source>
</evidence>
<dbReference type="GO" id="GO:0030429">
    <property type="term" value="F:kynureninase activity"/>
    <property type="evidence" value="ECO:0007669"/>
    <property type="project" value="UniProtKB-UniRule"/>
</dbReference>
<dbReference type="PANTHER" id="PTHR14084">
    <property type="entry name" value="KYNURENINASE"/>
    <property type="match status" value="1"/>
</dbReference>
<feature type="domain" description="Aminotransferase class V" evidence="6">
    <location>
        <begin position="108"/>
        <end position="282"/>
    </location>
</feature>
<evidence type="ECO:0000256" key="2">
    <source>
        <dbReference type="ARBA" id="ARBA00022801"/>
    </source>
</evidence>
<feature type="binding site" evidence="4">
    <location>
        <position position="248"/>
    </location>
    <ligand>
        <name>pyridoxal 5'-phosphate</name>
        <dbReference type="ChEBI" id="CHEBI:597326"/>
    </ligand>
</feature>
<dbReference type="AlphaFoldDB" id="A0AAI8YV71"/>
<keyword evidence="2 4" id="KW-0378">Hydrolase</keyword>
<dbReference type="SUPFAM" id="SSF53383">
    <property type="entry name" value="PLP-dependent transferases"/>
    <property type="match status" value="1"/>
</dbReference>
<dbReference type="GO" id="GO:0019805">
    <property type="term" value="P:quinolinate biosynthetic process"/>
    <property type="evidence" value="ECO:0007669"/>
    <property type="project" value="UniProtKB-UniRule"/>
</dbReference>
<evidence type="ECO:0000256" key="3">
    <source>
        <dbReference type="ARBA" id="ARBA00022898"/>
    </source>
</evidence>
<dbReference type="GO" id="GO:0005737">
    <property type="term" value="C:cytoplasm"/>
    <property type="evidence" value="ECO:0007669"/>
    <property type="project" value="UniProtKB-SubCell"/>
</dbReference>
<feature type="binding site" evidence="4">
    <location>
        <position position="270"/>
    </location>
    <ligand>
        <name>pyridoxal 5'-phosphate</name>
        <dbReference type="ChEBI" id="CHEBI:597326"/>
    </ligand>
</feature>
<dbReference type="InterPro" id="IPR000192">
    <property type="entry name" value="Aminotrans_V_dom"/>
</dbReference>
<dbReference type="InterPro" id="IPR015421">
    <property type="entry name" value="PyrdxlP-dep_Trfase_major"/>
</dbReference>
<comment type="function">
    <text evidence="4 5">Catalyzes the cleavage of L-kynurenine (L-Kyn) and L-3-hydroxykynurenine (L-3OHKyn) into anthranilic acid (AA) and 3-hydroxyanthranilic acid (3-OHAA), respectively.</text>
</comment>
<dbReference type="Gene3D" id="3.90.1150.10">
    <property type="entry name" value="Aspartate Aminotransferase, domain 1"/>
    <property type="match status" value="1"/>
</dbReference>
<comment type="subcellular location">
    <subcellularLocation>
        <location evidence="4 5">Cytoplasm</location>
    </subcellularLocation>
</comment>
<organism evidence="7 8">
    <name type="scientific">Lecanosticta acicola</name>
    <dbReference type="NCBI Taxonomy" id="111012"/>
    <lineage>
        <taxon>Eukaryota</taxon>
        <taxon>Fungi</taxon>
        <taxon>Dikarya</taxon>
        <taxon>Ascomycota</taxon>
        <taxon>Pezizomycotina</taxon>
        <taxon>Dothideomycetes</taxon>
        <taxon>Dothideomycetidae</taxon>
        <taxon>Mycosphaerellales</taxon>
        <taxon>Mycosphaerellaceae</taxon>
        <taxon>Lecanosticta</taxon>
    </lineage>
</organism>
<dbReference type="EC" id="3.7.1.3" evidence="4 5"/>
<comment type="catalytic activity">
    <reaction evidence="4 5">
        <text>L-kynurenine + H2O = anthranilate + L-alanine + H(+)</text>
        <dbReference type="Rhea" id="RHEA:16813"/>
        <dbReference type="ChEBI" id="CHEBI:15377"/>
        <dbReference type="ChEBI" id="CHEBI:15378"/>
        <dbReference type="ChEBI" id="CHEBI:16567"/>
        <dbReference type="ChEBI" id="CHEBI:57959"/>
        <dbReference type="ChEBI" id="CHEBI:57972"/>
        <dbReference type="EC" id="3.7.1.3"/>
    </reaction>
</comment>
<accession>A0AAI8YV71</accession>
<dbReference type="InterPro" id="IPR015424">
    <property type="entry name" value="PyrdxlP-dep_Trfase"/>
</dbReference>
<feature type="binding site" evidence="4">
    <location>
        <position position="131"/>
    </location>
    <ligand>
        <name>pyridoxal 5'-phosphate</name>
        <dbReference type="ChEBI" id="CHEBI:597326"/>
    </ligand>
</feature>
<comment type="subunit">
    <text evidence="4 5">Homodimer.</text>
</comment>
<proteinExistence type="inferred from homology"/>
<keyword evidence="4 5" id="KW-0963">Cytoplasm</keyword>
<dbReference type="EMBL" id="CAVMBE010000012">
    <property type="protein sequence ID" value="CAK3912472.1"/>
    <property type="molecule type" value="Genomic_DNA"/>
</dbReference>
<feature type="modified residue" description="N6-(pyridoxal phosphate)lysine" evidence="4">
    <location>
        <position position="271"/>
    </location>
</feature>
<evidence type="ECO:0000313" key="8">
    <source>
        <dbReference type="Proteomes" id="UP001296104"/>
    </source>
</evidence>
<dbReference type="NCBIfam" id="TIGR01814">
    <property type="entry name" value="kynureninase"/>
    <property type="match status" value="1"/>
</dbReference>
<protein>
    <recommendedName>
        <fullName evidence="4 5">Kynureninase</fullName>
        <ecNumber evidence="4 5">3.7.1.3</ecNumber>
    </recommendedName>
    <alternativeName>
        <fullName evidence="4">Biosynthesis of nicotinic acid protein 5</fullName>
    </alternativeName>
    <alternativeName>
        <fullName evidence="4">L-kynurenine hydrolase</fullName>
    </alternativeName>
</protein>
<evidence type="ECO:0000259" key="6">
    <source>
        <dbReference type="Pfam" id="PF00266"/>
    </source>
</evidence>
<dbReference type="GO" id="GO:0034354">
    <property type="term" value="P:'de novo' NAD+ biosynthetic process from L-tryptophan"/>
    <property type="evidence" value="ECO:0007669"/>
    <property type="project" value="UniProtKB-UniRule"/>
</dbReference>
<name>A0AAI8YV71_9PEZI</name>
<dbReference type="GO" id="GO:0097053">
    <property type="term" value="P:L-kynurenine catabolic process"/>
    <property type="evidence" value="ECO:0007669"/>
    <property type="project" value="UniProtKB-UniRule"/>
</dbReference>
<evidence type="ECO:0000256" key="5">
    <source>
        <dbReference type="PIRNR" id="PIRNR038800"/>
    </source>
</evidence>
<keyword evidence="8" id="KW-1185">Reference proteome</keyword>
<dbReference type="Gene3D" id="3.40.640.10">
    <property type="entry name" value="Type I PLP-dependent aspartate aminotransferase-like (Major domain)"/>
    <property type="match status" value="1"/>
</dbReference>
<keyword evidence="1 4" id="KW-0662">Pyridine nucleotide biosynthesis</keyword>
<keyword evidence="3 4" id="KW-0663">Pyridoxal phosphate</keyword>
<feature type="binding site" evidence="4">
    <location>
        <position position="314"/>
    </location>
    <ligand>
        <name>pyridoxal 5'-phosphate</name>
        <dbReference type="ChEBI" id="CHEBI:597326"/>
    </ligand>
</feature>
<dbReference type="GO" id="GO:0019441">
    <property type="term" value="P:L-tryptophan catabolic process to kynurenine"/>
    <property type="evidence" value="ECO:0007669"/>
    <property type="project" value="TreeGrafter"/>
</dbReference>
<dbReference type="Proteomes" id="UP001296104">
    <property type="component" value="Unassembled WGS sequence"/>
</dbReference>
<comment type="caution">
    <text evidence="4">Lacks conserved residue(s) required for the propagation of feature annotation.</text>
</comment>
<feature type="binding site" evidence="4">
    <location>
        <position position="245"/>
    </location>
    <ligand>
        <name>pyridoxal 5'-phosphate</name>
        <dbReference type="ChEBI" id="CHEBI:597326"/>
    </ligand>
</feature>
<dbReference type="PIRSF" id="PIRSF038800">
    <property type="entry name" value="KYNU"/>
    <property type="match status" value="1"/>
</dbReference>
<comment type="caution">
    <text evidence="7">The sequence shown here is derived from an EMBL/GenBank/DDBJ whole genome shotgun (WGS) entry which is preliminary data.</text>
</comment>
<dbReference type="GO" id="GO:0043420">
    <property type="term" value="P:anthranilate metabolic process"/>
    <property type="evidence" value="ECO:0007669"/>
    <property type="project" value="UniProtKB-UniRule"/>
</dbReference>
<comment type="cofactor">
    <cofactor evidence="4 5">
        <name>pyridoxal 5'-phosphate</name>
        <dbReference type="ChEBI" id="CHEBI:597326"/>
    </cofactor>
</comment>
<sequence>MDHEVIFQESHAHALDHADPLREFRDAFLIPSPAQLASTSNNVNVNVNGSGSDEKAVYLCGNSLGLQPTLTRKYFEQYLDTWAQKGVFGHFKPVSNTHLAPWLHVDEDVRDEMAKIVGARAGEVAVMQTLTANLHFLMCSFYLPSKQRHKILLEGRAFPSDHFAVESQIRFHGFNPENSMVLLEPAPEEDGLTLSTAHTLSRIDQHADELALVLLPGIQYYTGQFFDIKTITAHAQSKGIVVGWDLAHAAGNVPLELHDWNVDFAAWCTYKYLNAGPGSIGGCFVHERHGRVLVKEQDGKPSSSFDYRPRLAGWWGSQKSSRFAMANNFEPIPGAAGFQLSNTSVADSTAVKASLDVFKQTSMRAIREKSLQITSYLERLLDLLAAEQKQRFGAPLFHIITPRNPAERGAQLSVKLRAGLLDAIMETLEHHGVVVDERRPDVVRVAPAPLYNSFADVRTFIAVFRIACTDATKGVGGSEEEARIT</sequence>
<dbReference type="InterPro" id="IPR015422">
    <property type="entry name" value="PyrdxlP-dep_Trfase_small"/>
</dbReference>
<reference evidence="7" key="1">
    <citation type="submission" date="2023-11" db="EMBL/GenBank/DDBJ databases">
        <authorList>
            <person name="Alioto T."/>
            <person name="Alioto T."/>
            <person name="Gomez Garrido J."/>
        </authorList>
    </citation>
    <scope>NUCLEOTIDE SEQUENCE</scope>
</reference>
<evidence type="ECO:0000256" key="1">
    <source>
        <dbReference type="ARBA" id="ARBA00022642"/>
    </source>
</evidence>
<comment type="similarity">
    <text evidence="4 5">Belongs to the kynureninase family.</text>
</comment>
<gene>
    <name evidence="4" type="primary">BNA5</name>
    <name evidence="7" type="ORF">LECACI_7A002638</name>
</gene>
<feature type="binding site" evidence="4">
    <location>
        <begin position="158"/>
        <end position="161"/>
    </location>
    <ligand>
        <name>pyridoxal 5'-phosphate</name>
        <dbReference type="ChEBI" id="CHEBI:597326"/>
    </ligand>
</feature>
<dbReference type="PANTHER" id="PTHR14084:SF0">
    <property type="entry name" value="KYNURENINASE"/>
    <property type="match status" value="1"/>
</dbReference>
<dbReference type="FunFam" id="3.40.640.10:FF:000031">
    <property type="entry name" value="Kynureninase"/>
    <property type="match status" value="1"/>
</dbReference>
<dbReference type="GO" id="GO:0030170">
    <property type="term" value="F:pyridoxal phosphate binding"/>
    <property type="evidence" value="ECO:0007669"/>
    <property type="project" value="UniProtKB-UniRule"/>
</dbReference>